<organism evidence="3 4">
    <name type="scientific">Circinella minor</name>
    <dbReference type="NCBI Taxonomy" id="1195481"/>
    <lineage>
        <taxon>Eukaryota</taxon>
        <taxon>Fungi</taxon>
        <taxon>Fungi incertae sedis</taxon>
        <taxon>Mucoromycota</taxon>
        <taxon>Mucoromycotina</taxon>
        <taxon>Mucoromycetes</taxon>
        <taxon>Mucorales</taxon>
        <taxon>Lichtheimiaceae</taxon>
        <taxon>Circinella</taxon>
    </lineage>
</organism>
<reference evidence="3 4" key="1">
    <citation type="submission" date="2020-12" db="EMBL/GenBank/DDBJ databases">
        <title>Metabolic potential, ecology and presence of endohyphal bacteria is reflected in genomic diversity of Mucoromycotina.</title>
        <authorList>
            <person name="Muszewska A."/>
            <person name="Okrasinska A."/>
            <person name="Steczkiewicz K."/>
            <person name="Drgas O."/>
            <person name="Orlowska M."/>
            <person name="Perlinska-Lenart U."/>
            <person name="Aleksandrzak-Piekarczyk T."/>
            <person name="Szatraj K."/>
            <person name="Zielenkiewicz U."/>
            <person name="Pilsyk S."/>
            <person name="Malc E."/>
            <person name="Mieczkowski P."/>
            <person name="Kruszewska J.S."/>
            <person name="Biernat P."/>
            <person name="Pawlowska J."/>
        </authorList>
    </citation>
    <scope>NUCLEOTIDE SEQUENCE [LARGE SCALE GENOMIC DNA]</scope>
    <source>
        <strain evidence="3 4">CBS 142.35</strain>
    </source>
</reference>
<feature type="coiled-coil region" evidence="1">
    <location>
        <begin position="86"/>
        <end position="127"/>
    </location>
</feature>
<evidence type="ECO:0000313" key="3">
    <source>
        <dbReference type="EMBL" id="KAG2216599.1"/>
    </source>
</evidence>
<sequence>MIPCSVPPPKEEVTESRRRSLSPHASSATNSRLAQMGHRTRYKEMESFSASKDSLSELLTRLEEVEKCTTSSEQRHYSVEERLYTAEDQLKQMNALIEENKALHESVQQLTIELDTTKLELEAAHAKIAQLETCSNNPTESSITHDVDMDEQLTTTKDSIHALTDEDWAKRKTEIEKSCIQVAADKEKLLQKQLLQLDK</sequence>
<dbReference type="AlphaFoldDB" id="A0A8H7RRR7"/>
<keyword evidence="4" id="KW-1185">Reference proteome</keyword>
<name>A0A8H7RRR7_9FUNG</name>
<accession>A0A8H7RRR7</accession>
<proteinExistence type="predicted"/>
<evidence type="ECO:0000313" key="4">
    <source>
        <dbReference type="Proteomes" id="UP000646827"/>
    </source>
</evidence>
<feature type="region of interest" description="Disordered" evidence="2">
    <location>
        <begin position="1"/>
        <end position="36"/>
    </location>
</feature>
<feature type="compositionally biased region" description="Polar residues" evidence="2">
    <location>
        <begin position="23"/>
        <end position="33"/>
    </location>
</feature>
<dbReference type="Proteomes" id="UP000646827">
    <property type="component" value="Unassembled WGS sequence"/>
</dbReference>
<gene>
    <name evidence="3" type="ORF">INT45_001987</name>
</gene>
<dbReference type="EMBL" id="JAEPRB010000383">
    <property type="protein sequence ID" value="KAG2216599.1"/>
    <property type="molecule type" value="Genomic_DNA"/>
</dbReference>
<comment type="caution">
    <text evidence="3">The sequence shown here is derived from an EMBL/GenBank/DDBJ whole genome shotgun (WGS) entry which is preliminary data.</text>
</comment>
<evidence type="ECO:0000256" key="2">
    <source>
        <dbReference type="SAM" id="MobiDB-lite"/>
    </source>
</evidence>
<feature type="compositionally biased region" description="Basic and acidic residues" evidence="2">
    <location>
        <begin position="9"/>
        <end position="18"/>
    </location>
</feature>
<keyword evidence="1" id="KW-0175">Coiled coil</keyword>
<protein>
    <submittedName>
        <fullName evidence="3">Uncharacterized protein</fullName>
    </submittedName>
</protein>
<evidence type="ECO:0000256" key="1">
    <source>
        <dbReference type="SAM" id="Coils"/>
    </source>
</evidence>